<gene>
    <name evidence="10" type="ORF">LVIROSA_LOCUS1141</name>
</gene>
<feature type="domain" description="Protein kinase" evidence="9">
    <location>
        <begin position="148"/>
        <end position="432"/>
    </location>
</feature>
<dbReference type="SMART" id="SM00220">
    <property type="entry name" value="S_TKc"/>
    <property type="match status" value="1"/>
</dbReference>
<dbReference type="GO" id="GO:0032968">
    <property type="term" value="P:positive regulation of transcription elongation by RNA polymerase II"/>
    <property type="evidence" value="ECO:0007669"/>
    <property type="project" value="TreeGrafter"/>
</dbReference>
<proteinExistence type="inferred from homology"/>
<keyword evidence="5" id="KW-0418">Kinase</keyword>
<dbReference type="Gene3D" id="1.10.510.10">
    <property type="entry name" value="Transferase(Phosphotransferase) domain 1"/>
    <property type="match status" value="1"/>
</dbReference>
<dbReference type="InterPro" id="IPR017441">
    <property type="entry name" value="Protein_kinase_ATP_BS"/>
</dbReference>
<keyword evidence="6 7" id="KW-0067">ATP-binding</keyword>
<dbReference type="PROSITE" id="PS00108">
    <property type="entry name" value="PROTEIN_KINASE_ST"/>
    <property type="match status" value="1"/>
</dbReference>
<dbReference type="Pfam" id="PF00069">
    <property type="entry name" value="Pkinase"/>
    <property type="match status" value="1"/>
</dbReference>
<keyword evidence="4 7" id="KW-0547">Nucleotide-binding</keyword>
<feature type="region of interest" description="Disordered" evidence="8">
    <location>
        <begin position="581"/>
        <end position="614"/>
    </location>
</feature>
<dbReference type="Gene3D" id="3.30.200.20">
    <property type="entry name" value="Phosphorylase Kinase, domain 1"/>
    <property type="match status" value="1"/>
</dbReference>
<evidence type="ECO:0000313" key="11">
    <source>
        <dbReference type="Proteomes" id="UP001157418"/>
    </source>
</evidence>
<feature type="compositionally biased region" description="Polar residues" evidence="8">
    <location>
        <begin position="43"/>
        <end position="52"/>
    </location>
</feature>
<feature type="region of interest" description="Disordered" evidence="8">
    <location>
        <begin position="442"/>
        <end position="502"/>
    </location>
</feature>
<evidence type="ECO:0000256" key="2">
    <source>
        <dbReference type="ARBA" id="ARBA00022527"/>
    </source>
</evidence>
<dbReference type="EMBL" id="CAKMRJ010000001">
    <property type="protein sequence ID" value="CAH1413168.1"/>
    <property type="molecule type" value="Genomic_DNA"/>
</dbReference>
<dbReference type="GO" id="GO:0005634">
    <property type="term" value="C:nucleus"/>
    <property type="evidence" value="ECO:0007669"/>
    <property type="project" value="TreeGrafter"/>
</dbReference>
<evidence type="ECO:0000256" key="5">
    <source>
        <dbReference type="ARBA" id="ARBA00022777"/>
    </source>
</evidence>
<evidence type="ECO:0000256" key="8">
    <source>
        <dbReference type="SAM" id="MobiDB-lite"/>
    </source>
</evidence>
<feature type="compositionally biased region" description="Low complexity" evidence="8">
    <location>
        <begin position="31"/>
        <end position="42"/>
    </location>
</feature>
<dbReference type="Proteomes" id="UP001157418">
    <property type="component" value="Unassembled WGS sequence"/>
</dbReference>
<dbReference type="GO" id="GO:0008353">
    <property type="term" value="F:RNA polymerase II CTD heptapeptide repeat kinase activity"/>
    <property type="evidence" value="ECO:0007669"/>
    <property type="project" value="TreeGrafter"/>
</dbReference>
<evidence type="ECO:0000259" key="9">
    <source>
        <dbReference type="PROSITE" id="PS50011"/>
    </source>
</evidence>
<dbReference type="FunFam" id="3.30.200.20:FF:000021">
    <property type="entry name" value="probable serine/threonine-protein kinase At1g54610"/>
    <property type="match status" value="1"/>
</dbReference>
<dbReference type="SUPFAM" id="SSF56112">
    <property type="entry name" value="Protein kinase-like (PK-like)"/>
    <property type="match status" value="1"/>
</dbReference>
<evidence type="ECO:0000256" key="4">
    <source>
        <dbReference type="ARBA" id="ARBA00022741"/>
    </source>
</evidence>
<protein>
    <recommendedName>
        <fullName evidence="9">Protein kinase domain-containing protein</fullName>
    </recommendedName>
</protein>
<feature type="region of interest" description="Disordered" evidence="8">
    <location>
        <begin position="67"/>
        <end position="89"/>
    </location>
</feature>
<organism evidence="10 11">
    <name type="scientific">Lactuca virosa</name>
    <dbReference type="NCBI Taxonomy" id="75947"/>
    <lineage>
        <taxon>Eukaryota</taxon>
        <taxon>Viridiplantae</taxon>
        <taxon>Streptophyta</taxon>
        <taxon>Embryophyta</taxon>
        <taxon>Tracheophyta</taxon>
        <taxon>Spermatophyta</taxon>
        <taxon>Magnoliopsida</taxon>
        <taxon>eudicotyledons</taxon>
        <taxon>Gunneridae</taxon>
        <taxon>Pentapetalae</taxon>
        <taxon>asterids</taxon>
        <taxon>campanulids</taxon>
        <taxon>Asterales</taxon>
        <taxon>Asteraceae</taxon>
        <taxon>Cichorioideae</taxon>
        <taxon>Cichorieae</taxon>
        <taxon>Lactucinae</taxon>
        <taxon>Lactuca</taxon>
    </lineage>
</organism>
<dbReference type="InterPro" id="IPR000719">
    <property type="entry name" value="Prot_kinase_dom"/>
</dbReference>
<dbReference type="PANTHER" id="PTHR24056:SF445">
    <property type="entry name" value="CGMP-DEPENDENT KINASE-RELATED"/>
    <property type="match status" value="1"/>
</dbReference>
<evidence type="ECO:0000313" key="10">
    <source>
        <dbReference type="EMBL" id="CAH1413168.1"/>
    </source>
</evidence>
<evidence type="ECO:0000256" key="3">
    <source>
        <dbReference type="ARBA" id="ARBA00022679"/>
    </source>
</evidence>
<accession>A0AAU9LB70</accession>
<evidence type="ECO:0000256" key="1">
    <source>
        <dbReference type="ARBA" id="ARBA00006485"/>
    </source>
</evidence>
<comment type="caution">
    <text evidence="10">The sequence shown here is derived from an EMBL/GenBank/DDBJ whole genome shotgun (WGS) entry which is preliminary data.</text>
</comment>
<dbReference type="PROSITE" id="PS00107">
    <property type="entry name" value="PROTEIN_KINASE_ATP"/>
    <property type="match status" value="1"/>
</dbReference>
<dbReference type="GO" id="GO:0000307">
    <property type="term" value="C:cyclin-dependent protein kinase holoenzyme complex"/>
    <property type="evidence" value="ECO:0007669"/>
    <property type="project" value="TreeGrafter"/>
</dbReference>
<evidence type="ECO:0000256" key="6">
    <source>
        <dbReference type="ARBA" id="ARBA00022840"/>
    </source>
</evidence>
<feature type="compositionally biased region" description="Basic and acidic residues" evidence="8">
    <location>
        <begin position="449"/>
        <end position="460"/>
    </location>
</feature>
<name>A0AAU9LB70_9ASTR</name>
<dbReference type="PROSITE" id="PS50011">
    <property type="entry name" value="PROTEIN_KINASE_DOM"/>
    <property type="match status" value="1"/>
</dbReference>
<feature type="region of interest" description="Disordered" evidence="8">
    <location>
        <begin position="24"/>
        <end position="52"/>
    </location>
</feature>
<sequence length="614" mass="70002">MGCINSKNVARSCKSPIRDHSLLIHDDDRSSASSSSTNSSDSLTLQKSNNNHYNYNHGFEPLEKIKEETEDDKTSVGSVSVRDNIQKNGDESLNTRSCSKFSKKFGLNSIRFGRPAAGEQVAAGWPAWLSAVAGEAIEGWVPLKSENFEKLDKIGQGTYSNVYRARDLRSGKIMALKKVKFDNFQPESVKFMAREIKILRKLDHPNVMKLEGIITSRLSCSIYLVFEYMEHDLTGLLSSPDVKFTASQIKCYMMQLLKGIEHCHSRGIIHRDIKSSNILVNNEGVLKIADFGLANFYDSMSRQPLTSRVVTLWYRPPELLLGSANYGPFIDMWSIGCVFGELFVGRPILKGRTEVEQLHKIFKMCGTPPDEYWTKTRHPLAAMFKPQFTYESSLRERCKELPRTVVDLIDQLLCVEPEKRATANSALQAEYFYTKPYASDPASMPKYPPNKEMDAKSRETTRRRKLAGRVRSSGGSRNHRKVHAGVPEGPYHMRSRESVRPNASYNTLSEASQMTETLQDDSICTQSAQSTASDGSFMYATKRRNLEKRHSMQRIDSLYSSEVYKPEELLSSERKEQERFRHMGPMLIQSRKQNEYYSRDGVRRSRFSKDSDFY</sequence>
<keyword evidence="11" id="KW-1185">Reference proteome</keyword>
<dbReference type="PANTHER" id="PTHR24056">
    <property type="entry name" value="CELL DIVISION PROTEIN KINASE"/>
    <property type="match status" value="1"/>
</dbReference>
<dbReference type="FunFam" id="1.10.510.10:FF:000043">
    <property type="entry name" value="probable serine/threonine-protein kinase At1g54610"/>
    <property type="match status" value="1"/>
</dbReference>
<comment type="similarity">
    <text evidence="1">Belongs to the protein kinase superfamily. CMGC Ser/Thr protein kinase family. CDC2/CDKX subfamily.</text>
</comment>
<keyword evidence="3" id="KW-0808">Transferase</keyword>
<evidence type="ECO:0000256" key="7">
    <source>
        <dbReference type="PROSITE-ProRule" id="PRU10141"/>
    </source>
</evidence>
<dbReference type="AlphaFoldDB" id="A0AAU9LB70"/>
<feature type="compositionally biased region" description="Basic and acidic residues" evidence="8">
    <location>
        <begin position="592"/>
        <end position="614"/>
    </location>
</feature>
<dbReference type="InterPro" id="IPR011009">
    <property type="entry name" value="Kinase-like_dom_sf"/>
</dbReference>
<dbReference type="GO" id="GO:0005524">
    <property type="term" value="F:ATP binding"/>
    <property type="evidence" value="ECO:0007669"/>
    <property type="project" value="UniProtKB-UniRule"/>
</dbReference>
<feature type="binding site" evidence="7">
    <location>
        <position position="177"/>
    </location>
    <ligand>
        <name>ATP</name>
        <dbReference type="ChEBI" id="CHEBI:30616"/>
    </ligand>
</feature>
<dbReference type="InterPro" id="IPR050108">
    <property type="entry name" value="CDK"/>
</dbReference>
<dbReference type="InterPro" id="IPR008271">
    <property type="entry name" value="Ser/Thr_kinase_AS"/>
</dbReference>
<dbReference type="CDD" id="cd07840">
    <property type="entry name" value="STKc_CDK9_like"/>
    <property type="match status" value="1"/>
</dbReference>
<keyword evidence="2" id="KW-0723">Serine/threonine-protein kinase</keyword>
<reference evidence="10 11" key="1">
    <citation type="submission" date="2022-01" db="EMBL/GenBank/DDBJ databases">
        <authorList>
            <person name="Xiong W."/>
            <person name="Schranz E."/>
        </authorList>
    </citation>
    <scope>NUCLEOTIDE SEQUENCE [LARGE SCALE GENOMIC DNA]</scope>
</reference>